<dbReference type="InterPro" id="IPR053151">
    <property type="entry name" value="RNase_H-like"/>
</dbReference>
<dbReference type="PANTHER" id="PTHR47723:SF19">
    <property type="entry name" value="POLYNUCLEOTIDYL TRANSFERASE, RIBONUCLEASE H-LIKE SUPERFAMILY PROTEIN"/>
    <property type="match status" value="1"/>
</dbReference>
<gene>
    <name evidence="2" type="ORF">QJS10_CPA09g01182</name>
</gene>
<dbReference type="Gene3D" id="3.30.420.10">
    <property type="entry name" value="Ribonuclease H-like superfamily/Ribonuclease H"/>
    <property type="match status" value="1"/>
</dbReference>
<sequence>MAGAPRGKMVGWTDVDLPQLSYEEREIFPELFEVACNQVGTVKEFWDQSTFGEGWIFQLRRRLEDEEVDETKEDAPMWITTDGFSVHSAYAWFGDNSGGLWGAAWPQRPLITSGLWDTDCLREVIGAFKGRCCIKTDLHKAFDRVRWDYLQQNDTIIEVTWKPPPPGWIKINSDGSLGDDRFAYGAVVRDYFGNGLMALAAHTRFAPINVLELQGIAEGLKLCLRLGNVHHMKFWSESDSTTVIAWANGNGSDTLDCPA</sequence>
<dbReference type="Pfam" id="PF13456">
    <property type="entry name" value="RVT_3"/>
    <property type="match status" value="1"/>
</dbReference>
<dbReference type="GO" id="GO:0004523">
    <property type="term" value="F:RNA-DNA hybrid ribonuclease activity"/>
    <property type="evidence" value="ECO:0007669"/>
    <property type="project" value="InterPro"/>
</dbReference>
<dbReference type="CDD" id="cd06222">
    <property type="entry name" value="RNase_H_like"/>
    <property type="match status" value="1"/>
</dbReference>
<dbReference type="InterPro" id="IPR012337">
    <property type="entry name" value="RNaseH-like_sf"/>
</dbReference>
<evidence type="ECO:0000313" key="2">
    <source>
        <dbReference type="EMBL" id="KAK1307775.1"/>
    </source>
</evidence>
<proteinExistence type="predicted"/>
<evidence type="ECO:0000259" key="1">
    <source>
        <dbReference type="Pfam" id="PF13456"/>
    </source>
</evidence>
<organism evidence="2 3">
    <name type="scientific">Acorus calamus</name>
    <name type="common">Sweet flag</name>
    <dbReference type="NCBI Taxonomy" id="4465"/>
    <lineage>
        <taxon>Eukaryota</taxon>
        <taxon>Viridiplantae</taxon>
        <taxon>Streptophyta</taxon>
        <taxon>Embryophyta</taxon>
        <taxon>Tracheophyta</taxon>
        <taxon>Spermatophyta</taxon>
        <taxon>Magnoliopsida</taxon>
        <taxon>Liliopsida</taxon>
        <taxon>Acoraceae</taxon>
        <taxon>Acorus</taxon>
    </lineage>
</organism>
<dbReference type="PANTHER" id="PTHR47723">
    <property type="entry name" value="OS05G0353850 PROTEIN"/>
    <property type="match status" value="1"/>
</dbReference>
<name>A0AAV9E2H7_ACOCL</name>
<dbReference type="EMBL" id="JAUJYO010000009">
    <property type="protein sequence ID" value="KAK1307775.1"/>
    <property type="molecule type" value="Genomic_DNA"/>
</dbReference>
<dbReference type="InterPro" id="IPR002156">
    <property type="entry name" value="RNaseH_domain"/>
</dbReference>
<accession>A0AAV9E2H7</accession>
<dbReference type="SUPFAM" id="SSF53098">
    <property type="entry name" value="Ribonuclease H-like"/>
    <property type="match status" value="1"/>
</dbReference>
<feature type="domain" description="RNase H type-1" evidence="1">
    <location>
        <begin position="172"/>
        <end position="250"/>
    </location>
</feature>
<keyword evidence="3" id="KW-1185">Reference proteome</keyword>
<dbReference type="AlphaFoldDB" id="A0AAV9E2H7"/>
<dbReference type="GO" id="GO:0003676">
    <property type="term" value="F:nucleic acid binding"/>
    <property type="evidence" value="ECO:0007669"/>
    <property type="project" value="InterPro"/>
</dbReference>
<dbReference type="Proteomes" id="UP001180020">
    <property type="component" value="Unassembled WGS sequence"/>
</dbReference>
<dbReference type="InterPro" id="IPR036397">
    <property type="entry name" value="RNaseH_sf"/>
</dbReference>
<protein>
    <recommendedName>
        <fullName evidence="1">RNase H type-1 domain-containing protein</fullName>
    </recommendedName>
</protein>
<comment type="caution">
    <text evidence="2">The sequence shown here is derived from an EMBL/GenBank/DDBJ whole genome shotgun (WGS) entry which is preliminary data.</text>
</comment>
<evidence type="ECO:0000313" key="3">
    <source>
        <dbReference type="Proteomes" id="UP001180020"/>
    </source>
</evidence>
<dbReference type="InterPro" id="IPR044730">
    <property type="entry name" value="RNase_H-like_dom_plant"/>
</dbReference>
<reference evidence="2" key="1">
    <citation type="journal article" date="2023" name="Nat. Commun.">
        <title>Diploid and tetraploid genomes of Acorus and the evolution of monocots.</title>
        <authorList>
            <person name="Ma L."/>
            <person name="Liu K.W."/>
            <person name="Li Z."/>
            <person name="Hsiao Y.Y."/>
            <person name="Qi Y."/>
            <person name="Fu T."/>
            <person name="Tang G.D."/>
            <person name="Zhang D."/>
            <person name="Sun W.H."/>
            <person name="Liu D.K."/>
            <person name="Li Y."/>
            <person name="Chen G.Z."/>
            <person name="Liu X.D."/>
            <person name="Liao X.Y."/>
            <person name="Jiang Y.T."/>
            <person name="Yu X."/>
            <person name="Hao Y."/>
            <person name="Huang J."/>
            <person name="Zhao X.W."/>
            <person name="Ke S."/>
            <person name="Chen Y.Y."/>
            <person name="Wu W.L."/>
            <person name="Hsu J.L."/>
            <person name="Lin Y.F."/>
            <person name="Huang M.D."/>
            <person name="Li C.Y."/>
            <person name="Huang L."/>
            <person name="Wang Z.W."/>
            <person name="Zhao X."/>
            <person name="Zhong W.Y."/>
            <person name="Peng D.H."/>
            <person name="Ahmad S."/>
            <person name="Lan S."/>
            <person name="Zhang J.S."/>
            <person name="Tsai W.C."/>
            <person name="Van de Peer Y."/>
            <person name="Liu Z.J."/>
        </authorList>
    </citation>
    <scope>NUCLEOTIDE SEQUENCE</scope>
    <source>
        <strain evidence="2">CP</strain>
    </source>
</reference>
<reference evidence="2" key="2">
    <citation type="submission" date="2023-06" db="EMBL/GenBank/DDBJ databases">
        <authorList>
            <person name="Ma L."/>
            <person name="Liu K.-W."/>
            <person name="Li Z."/>
            <person name="Hsiao Y.-Y."/>
            <person name="Qi Y."/>
            <person name="Fu T."/>
            <person name="Tang G."/>
            <person name="Zhang D."/>
            <person name="Sun W.-H."/>
            <person name="Liu D.-K."/>
            <person name="Li Y."/>
            <person name="Chen G.-Z."/>
            <person name="Liu X.-D."/>
            <person name="Liao X.-Y."/>
            <person name="Jiang Y.-T."/>
            <person name="Yu X."/>
            <person name="Hao Y."/>
            <person name="Huang J."/>
            <person name="Zhao X.-W."/>
            <person name="Ke S."/>
            <person name="Chen Y.-Y."/>
            <person name="Wu W.-L."/>
            <person name="Hsu J.-L."/>
            <person name="Lin Y.-F."/>
            <person name="Huang M.-D."/>
            <person name="Li C.-Y."/>
            <person name="Huang L."/>
            <person name="Wang Z.-W."/>
            <person name="Zhao X."/>
            <person name="Zhong W.-Y."/>
            <person name="Peng D.-H."/>
            <person name="Ahmad S."/>
            <person name="Lan S."/>
            <person name="Zhang J.-S."/>
            <person name="Tsai W.-C."/>
            <person name="Van De Peer Y."/>
            <person name="Liu Z.-J."/>
        </authorList>
    </citation>
    <scope>NUCLEOTIDE SEQUENCE</scope>
    <source>
        <strain evidence="2">CP</strain>
        <tissue evidence="2">Leaves</tissue>
    </source>
</reference>